<evidence type="ECO:0000256" key="3">
    <source>
        <dbReference type="ARBA" id="ARBA00022840"/>
    </source>
</evidence>
<dbReference type="CDD" id="cd00009">
    <property type="entry name" value="AAA"/>
    <property type="match status" value="1"/>
</dbReference>
<organism evidence="5">
    <name type="scientific">Faunusvirus sp</name>
    <dbReference type="NCBI Taxonomy" id="2487766"/>
    <lineage>
        <taxon>Viruses</taxon>
        <taxon>Varidnaviria</taxon>
        <taxon>Bamfordvirae</taxon>
        <taxon>Nucleocytoviricota</taxon>
        <taxon>Megaviricetes</taxon>
        <taxon>Imitervirales</taxon>
        <taxon>Mimiviridae</taxon>
    </lineage>
</organism>
<dbReference type="CDD" id="cd18140">
    <property type="entry name" value="HLD_clamp_RFC"/>
    <property type="match status" value="1"/>
</dbReference>
<dbReference type="Pfam" id="PF08542">
    <property type="entry name" value="Rep_fac_C"/>
    <property type="match status" value="1"/>
</dbReference>
<keyword evidence="1" id="KW-0235">DNA replication</keyword>
<dbReference type="GO" id="GO:0006261">
    <property type="term" value="P:DNA-templated DNA replication"/>
    <property type="evidence" value="ECO:0007669"/>
    <property type="project" value="TreeGrafter"/>
</dbReference>
<dbReference type="GO" id="GO:0005524">
    <property type="term" value="F:ATP binding"/>
    <property type="evidence" value="ECO:0007669"/>
    <property type="project" value="UniProtKB-KW"/>
</dbReference>
<dbReference type="Pfam" id="PF21960">
    <property type="entry name" value="RCF1-5-like_lid"/>
    <property type="match status" value="1"/>
</dbReference>
<dbReference type="InterPro" id="IPR050238">
    <property type="entry name" value="DNA_Rep/Repair_Clamp_Loader"/>
</dbReference>
<keyword evidence="3" id="KW-0067">ATP-binding</keyword>
<name>A0A3G4ZY00_9VIRU</name>
<evidence type="ECO:0000259" key="4">
    <source>
        <dbReference type="Pfam" id="PF08542"/>
    </source>
</evidence>
<dbReference type="SUPFAM" id="SSF52540">
    <property type="entry name" value="P-loop containing nucleoside triphosphate hydrolases"/>
    <property type="match status" value="1"/>
</dbReference>
<dbReference type="EMBL" id="MK072185">
    <property type="protein sequence ID" value="AYV79797.1"/>
    <property type="molecule type" value="Genomic_DNA"/>
</dbReference>
<dbReference type="GO" id="GO:0006281">
    <property type="term" value="P:DNA repair"/>
    <property type="evidence" value="ECO:0007669"/>
    <property type="project" value="TreeGrafter"/>
</dbReference>
<protein>
    <recommendedName>
        <fullName evidence="4">Replication factor C C-terminal domain-containing protein</fullName>
    </recommendedName>
</protein>
<dbReference type="InterPro" id="IPR013748">
    <property type="entry name" value="Rep_factorC_C"/>
</dbReference>
<dbReference type="Gene3D" id="1.20.272.10">
    <property type="match status" value="1"/>
</dbReference>
<reference evidence="5" key="1">
    <citation type="submission" date="2018-10" db="EMBL/GenBank/DDBJ databases">
        <title>Hidden diversity of soil giant viruses.</title>
        <authorList>
            <person name="Schulz F."/>
            <person name="Alteio L."/>
            <person name="Goudeau D."/>
            <person name="Ryan E.M."/>
            <person name="Malmstrom R.R."/>
            <person name="Blanchard J."/>
            <person name="Woyke T."/>
        </authorList>
    </citation>
    <scope>NUCLEOTIDE SEQUENCE</scope>
    <source>
        <strain evidence="5">FNV1</strain>
    </source>
</reference>
<dbReference type="GO" id="GO:0003677">
    <property type="term" value="F:DNA binding"/>
    <property type="evidence" value="ECO:0007669"/>
    <property type="project" value="InterPro"/>
</dbReference>
<dbReference type="Gene3D" id="3.40.50.300">
    <property type="entry name" value="P-loop containing nucleotide triphosphate hydrolases"/>
    <property type="match status" value="1"/>
</dbReference>
<dbReference type="Gene3D" id="1.10.8.60">
    <property type="match status" value="1"/>
</dbReference>
<evidence type="ECO:0000313" key="5">
    <source>
        <dbReference type="EMBL" id="AYV79797.1"/>
    </source>
</evidence>
<dbReference type="GO" id="GO:0003689">
    <property type="term" value="F:DNA clamp loader activity"/>
    <property type="evidence" value="ECO:0007669"/>
    <property type="project" value="TreeGrafter"/>
</dbReference>
<accession>A0A3G4ZY00</accession>
<evidence type="ECO:0000256" key="2">
    <source>
        <dbReference type="ARBA" id="ARBA00022741"/>
    </source>
</evidence>
<proteinExistence type="predicted"/>
<keyword evidence="2" id="KW-0547">Nucleotide-binding</keyword>
<dbReference type="PANTHER" id="PTHR11669:SF9">
    <property type="entry name" value="REPLICATION FACTOR C SUBUNIT 5"/>
    <property type="match status" value="1"/>
</dbReference>
<evidence type="ECO:0000256" key="1">
    <source>
        <dbReference type="ARBA" id="ARBA00022705"/>
    </source>
</evidence>
<dbReference type="InterPro" id="IPR047854">
    <property type="entry name" value="RFC_lid"/>
</dbReference>
<sequence>KKVYGANYRHMVLELNGSDDRGINIIRTKIKQFCTNRGMFSDNVKLVILDEVDSMTLDAQSALRRVIEIYTFNTRFCLICNYVSKIIPAIQSRCMQFRFLPISAEFMAKKLKDVSKKEKMSINRSGIESIVKIANGDMRRAYNILQATSMLNAGDTKQEINENIVYRCSGNPTPTDIKNIYDILTDKLTIRAAWQKLQIFRIEKGIALVDIVKELGKLIVQFKIADAVKISLITDLANIELHLSASSSDNIHMLSLISVFKKISSS</sequence>
<feature type="domain" description="Replication factor C C-terminal" evidence="4">
    <location>
        <begin position="172"/>
        <end position="258"/>
    </location>
</feature>
<dbReference type="SUPFAM" id="SSF48019">
    <property type="entry name" value="post-AAA+ oligomerization domain-like"/>
    <property type="match status" value="1"/>
</dbReference>
<dbReference type="InterPro" id="IPR008921">
    <property type="entry name" value="DNA_pol3_clamp-load_cplx_C"/>
</dbReference>
<dbReference type="InterPro" id="IPR027417">
    <property type="entry name" value="P-loop_NTPase"/>
</dbReference>
<dbReference type="Pfam" id="PF13177">
    <property type="entry name" value="DNA_pol3_delta2"/>
    <property type="match status" value="1"/>
</dbReference>
<dbReference type="PANTHER" id="PTHR11669">
    <property type="entry name" value="REPLICATION FACTOR C / DNA POLYMERASE III GAMMA-TAU SUBUNIT"/>
    <property type="match status" value="1"/>
</dbReference>
<gene>
    <name evidence="5" type="ORF">Faunusvirus54_1</name>
</gene>
<feature type="non-terminal residue" evidence="5">
    <location>
        <position position="1"/>
    </location>
</feature>